<dbReference type="Proteomes" id="UP000235371">
    <property type="component" value="Unassembled WGS sequence"/>
</dbReference>
<evidence type="ECO:0008006" key="9">
    <source>
        <dbReference type="Google" id="ProtNLM"/>
    </source>
</evidence>
<dbReference type="GeneID" id="36580566"/>
<feature type="compositionally biased region" description="Basic and acidic residues" evidence="6">
    <location>
        <begin position="241"/>
        <end position="260"/>
    </location>
</feature>
<dbReference type="InParanoid" id="A0A2J6T1N7"/>
<evidence type="ECO:0000256" key="5">
    <source>
        <dbReference type="PROSITE-ProRule" id="PRU00708"/>
    </source>
</evidence>
<keyword evidence="2" id="KW-0677">Repeat</keyword>
<dbReference type="InterPro" id="IPR011990">
    <property type="entry name" value="TPR-like_helical_dom_sf"/>
</dbReference>
<evidence type="ECO:0000256" key="4">
    <source>
        <dbReference type="ARBA" id="ARBA00044511"/>
    </source>
</evidence>
<proteinExistence type="inferred from homology"/>
<dbReference type="AlphaFoldDB" id="A0A2J6T1N7"/>
<dbReference type="PROSITE" id="PS51375">
    <property type="entry name" value="PPR"/>
    <property type="match status" value="3"/>
</dbReference>
<comment type="similarity">
    <text evidence="1">Belongs to the CCM1 family.</text>
</comment>
<comment type="function">
    <text evidence="3">Regulates mitochondrial small subunit maturation by controlling 15S rRNA 5'-end processing. Localizes to the 5' precursor of the 15S rRNA in a position that is subsequently occupied by mS47 in the mature yeast mtSSU. Uses structure and sequence-specific RNA recognition, binding to a single-stranded region of the precursor and specifically recognizing bases -6 to -1. The exchange of Ccm1 for mS47 is coupled to the irreversible removal of precursor rRNA that is accompanied by conformational changes of the mitoribosomal proteins uS5m and mS26. These conformational changes signal completion of 5'-end rRNA processing through protection of the mature 5'-end of the 15S rRNA and stabilization of mS47. The removal of the 5' precursor together with the dissociation of Ccm1 may be catalyzed by the 5'-3' exoribonuclease Pet127. Involved in the specific removal of group I introns in mitochondrial encoded transcripts.</text>
</comment>
<dbReference type="STRING" id="1095630.A0A2J6T1N7"/>
<dbReference type="RefSeq" id="XP_024733834.1">
    <property type="nucleotide sequence ID" value="XM_024872485.1"/>
</dbReference>
<sequence length="1013" mass="116607">MPPRFKLLTKRWPPFDLSILPFLAPRVFQPWPCKGRPVHSATAQAVRQKSEAVKDAYEALPLENSGGKSHFVGSTSRIQGKKREVHKLPREFDRSMSNDTNDEYNWRQGLEKPPGGNTDGHYSGVEASGISEEESRREYEAIWYSRSKKLHEALRDVDGLPPGPESSGSSEEEDFRRKYREIWGPRPKIKPPMASIRRVPFLPGDEKDPEEARPMRREALKIRYHLLSRSAMRRPQQRVGLKRDRARQLEADRKKSLEASRRRRLCLQSQARAKQQNIPPNRPKWVRLSPYTDSSLYTPFRTWHRRFAVLNLRHELSMKGKRLPRFVFQQTSRFPLTFLRELMDEGDNSLELRLKWEKFSPQRKMEIWPELMIKTLQTKTGKTLKIIAGTYAQEPFPPPYALSDCLNYVISFFLGGRPGPRAPNLIRRIHNSVFGLLQIGPKDYLHISQHSTFLLLSHADPFLLKKLYKIMTDIRHPLHQNTLMNFAYRFAKVGETDTVLEILQKLKLYGSDFNSPKMLSLCSKILDRSVRGPDTAYSDSDIFERMLGWGMQPNIITYNVLIKNSVDIGNHSTAWQIHDMMIESGIEPDTYTYSILLNDSKHRMDSEAIEAVMEIVRGKGLMSAHIVTDVLDAIFLLYRQKAKEHDQPSEPHAAFYHMLKVYMETFRIQPLARIIPWISDILPNAQRLETSPIPQDELEQPPMPTQALMISAFLYGLRDAWAVKQFYNHFRLLMSTSDPVIADFLETTHIWNSVLLALGKFPDTLGDCTAIVGDMLAPSTVGEDPLASQIEPESSLIGGTFEAQSKVEGSENDVEISKSQRLVDSNPTQDSLPQLSETLEEKPRRPHIPPKPDVRTWSILLKIFMNQHQTRAAAKVFTMMQEKGIIEPNFVTWTSLVNGYARVQDTKNTADVISRMERAGLEVDLRPLTLMFKISKRRELLEAMRRRRNMELNPGAEFLDLLQNDMRNPRDEEQSHETNIAADGEDFIFRDLEADAEDSIINDSDIRTKQMAM</sequence>
<name>A0A2J6T1N7_9HELO</name>
<evidence type="ECO:0000256" key="6">
    <source>
        <dbReference type="SAM" id="MobiDB-lite"/>
    </source>
</evidence>
<feature type="region of interest" description="Disordered" evidence="6">
    <location>
        <begin position="818"/>
        <end position="851"/>
    </location>
</feature>
<feature type="compositionally biased region" description="Polar residues" evidence="6">
    <location>
        <begin position="818"/>
        <end position="837"/>
    </location>
</feature>
<feature type="compositionally biased region" description="Basic and acidic residues" evidence="6">
    <location>
        <begin position="86"/>
        <end position="96"/>
    </location>
</feature>
<organism evidence="7 8">
    <name type="scientific">Hyaloscypha bicolor E</name>
    <dbReference type="NCBI Taxonomy" id="1095630"/>
    <lineage>
        <taxon>Eukaryota</taxon>
        <taxon>Fungi</taxon>
        <taxon>Dikarya</taxon>
        <taxon>Ascomycota</taxon>
        <taxon>Pezizomycotina</taxon>
        <taxon>Leotiomycetes</taxon>
        <taxon>Helotiales</taxon>
        <taxon>Hyaloscyphaceae</taxon>
        <taxon>Hyaloscypha</taxon>
        <taxon>Hyaloscypha bicolor</taxon>
    </lineage>
</organism>
<dbReference type="InterPro" id="IPR002885">
    <property type="entry name" value="PPR_rpt"/>
</dbReference>
<reference evidence="7 8" key="1">
    <citation type="submission" date="2016-04" db="EMBL/GenBank/DDBJ databases">
        <title>A degradative enzymes factory behind the ericoid mycorrhizal symbiosis.</title>
        <authorList>
            <consortium name="DOE Joint Genome Institute"/>
            <person name="Martino E."/>
            <person name="Morin E."/>
            <person name="Grelet G."/>
            <person name="Kuo A."/>
            <person name="Kohler A."/>
            <person name="Daghino S."/>
            <person name="Barry K."/>
            <person name="Choi C."/>
            <person name="Cichocki N."/>
            <person name="Clum A."/>
            <person name="Copeland A."/>
            <person name="Hainaut M."/>
            <person name="Haridas S."/>
            <person name="Labutti K."/>
            <person name="Lindquist E."/>
            <person name="Lipzen A."/>
            <person name="Khouja H.-R."/>
            <person name="Murat C."/>
            <person name="Ohm R."/>
            <person name="Olson A."/>
            <person name="Spatafora J."/>
            <person name="Veneault-Fourrey C."/>
            <person name="Henrissat B."/>
            <person name="Grigoriev I."/>
            <person name="Martin F."/>
            <person name="Perotto S."/>
        </authorList>
    </citation>
    <scope>NUCLEOTIDE SEQUENCE [LARGE SCALE GENOMIC DNA]</scope>
    <source>
        <strain evidence="7 8">E</strain>
    </source>
</reference>
<dbReference type="OrthoDB" id="185373at2759"/>
<feature type="repeat" description="PPR" evidence="5">
    <location>
        <begin position="853"/>
        <end position="887"/>
    </location>
</feature>
<dbReference type="Gene3D" id="1.25.40.10">
    <property type="entry name" value="Tetratricopeptide repeat domain"/>
    <property type="match status" value="2"/>
</dbReference>
<feature type="repeat" description="PPR" evidence="5">
    <location>
        <begin position="889"/>
        <end position="923"/>
    </location>
</feature>
<evidence type="ECO:0000313" key="7">
    <source>
        <dbReference type="EMBL" id="PMD56930.1"/>
    </source>
</evidence>
<feature type="region of interest" description="Disordered" evidence="6">
    <location>
        <begin position="64"/>
        <end position="133"/>
    </location>
</feature>
<dbReference type="Pfam" id="PF13041">
    <property type="entry name" value="PPR_2"/>
    <property type="match status" value="2"/>
</dbReference>
<gene>
    <name evidence="7" type="ORF">K444DRAFT_39581</name>
</gene>
<dbReference type="PANTHER" id="PTHR47447">
    <property type="entry name" value="OS03G0856100 PROTEIN"/>
    <property type="match status" value="1"/>
</dbReference>
<feature type="repeat" description="PPR" evidence="5">
    <location>
        <begin position="554"/>
        <end position="588"/>
    </location>
</feature>
<keyword evidence="8" id="KW-1185">Reference proteome</keyword>
<evidence type="ECO:0000313" key="8">
    <source>
        <dbReference type="Proteomes" id="UP000235371"/>
    </source>
</evidence>
<feature type="region of interest" description="Disordered" evidence="6">
    <location>
        <begin position="233"/>
        <end position="261"/>
    </location>
</feature>
<protein>
    <recommendedName>
        <fullName evidence="9">Pentatricopeptide repeat protein</fullName>
    </recommendedName>
</protein>
<evidence type="ECO:0000256" key="1">
    <source>
        <dbReference type="ARBA" id="ARBA00006192"/>
    </source>
</evidence>
<comment type="subunit">
    <text evidence="4">Binds to mitochondrial small subunit 15S rRNA.</text>
</comment>
<evidence type="ECO:0000256" key="3">
    <source>
        <dbReference type="ARBA" id="ARBA00044493"/>
    </source>
</evidence>
<evidence type="ECO:0000256" key="2">
    <source>
        <dbReference type="ARBA" id="ARBA00022737"/>
    </source>
</evidence>
<dbReference type="PANTHER" id="PTHR47447:SF17">
    <property type="entry name" value="OS12G0638900 PROTEIN"/>
    <property type="match status" value="1"/>
</dbReference>
<dbReference type="EMBL" id="KZ613847">
    <property type="protein sequence ID" value="PMD56930.1"/>
    <property type="molecule type" value="Genomic_DNA"/>
</dbReference>
<feature type="region of interest" description="Disordered" evidence="6">
    <location>
        <begin position="155"/>
        <end position="176"/>
    </location>
</feature>
<dbReference type="NCBIfam" id="TIGR00756">
    <property type="entry name" value="PPR"/>
    <property type="match status" value="2"/>
</dbReference>
<accession>A0A2J6T1N7</accession>